<evidence type="ECO:0000313" key="3">
    <source>
        <dbReference type="Proteomes" id="UP000440578"/>
    </source>
</evidence>
<keyword evidence="3" id="KW-1185">Reference proteome</keyword>
<dbReference type="AlphaFoldDB" id="A0A6A4WYQ3"/>
<organism evidence="2 3">
    <name type="scientific">Amphibalanus amphitrite</name>
    <name type="common">Striped barnacle</name>
    <name type="synonym">Balanus amphitrite</name>
    <dbReference type="NCBI Taxonomy" id="1232801"/>
    <lineage>
        <taxon>Eukaryota</taxon>
        <taxon>Metazoa</taxon>
        <taxon>Ecdysozoa</taxon>
        <taxon>Arthropoda</taxon>
        <taxon>Crustacea</taxon>
        <taxon>Multicrustacea</taxon>
        <taxon>Cirripedia</taxon>
        <taxon>Thoracica</taxon>
        <taxon>Thoracicalcarea</taxon>
        <taxon>Balanomorpha</taxon>
        <taxon>Balanoidea</taxon>
        <taxon>Balanidae</taxon>
        <taxon>Amphibalaninae</taxon>
        <taxon>Amphibalanus</taxon>
    </lineage>
</organism>
<feature type="compositionally biased region" description="Basic residues" evidence="1">
    <location>
        <begin position="60"/>
        <end position="80"/>
    </location>
</feature>
<evidence type="ECO:0000313" key="2">
    <source>
        <dbReference type="EMBL" id="KAF0312237.1"/>
    </source>
</evidence>
<dbReference type="Proteomes" id="UP000440578">
    <property type="component" value="Unassembled WGS sequence"/>
</dbReference>
<sequence length="145" mass="15586">MPNSEAADCPRLLGEPAGLDGPQPAPQRRTARPHGCRTAAAQAPRRAQHAERTPADAAARRSRRQPTRHHPPAAGRRRRPERLGRQRAHTADERLCARQPRPGAATGSPRRLGSPVRQLARLGVALAVLKPAASRVRLPGLAAAH</sequence>
<gene>
    <name evidence="2" type="ORF">FJT64_016962</name>
</gene>
<feature type="compositionally biased region" description="Basic and acidic residues" evidence="1">
    <location>
        <begin position="81"/>
        <end position="96"/>
    </location>
</feature>
<reference evidence="2 3" key="1">
    <citation type="submission" date="2019-07" db="EMBL/GenBank/DDBJ databases">
        <title>Draft genome assembly of a fouling barnacle, Amphibalanus amphitrite (Darwin, 1854): The first reference genome for Thecostraca.</title>
        <authorList>
            <person name="Kim W."/>
        </authorList>
    </citation>
    <scope>NUCLEOTIDE SEQUENCE [LARGE SCALE GENOMIC DNA]</scope>
    <source>
        <strain evidence="2">SNU_AA5</strain>
        <tissue evidence="2">Soma without cirri and trophi</tissue>
    </source>
</reference>
<evidence type="ECO:0000256" key="1">
    <source>
        <dbReference type="SAM" id="MobiDB-lite"/>
    </source>
</evidence>
<name>A0A6A4WYQ3_AMPAM</name>
<feature type="region of interest" description="Disordered" evidence="1">
    <location>
        <begin position="1"/>
        <end position="114"/>
    </location>
</feature>
<accession>A0A6A4WYQ3</accession>
<comment type="caution">
    <text evidence="2">The sequence shown here is derived from an EMBL/GenBank/DDBJ whole genome shotgun (WGS) entry which is preliminary data.</text>
</comment>
<dbReference type="EMBL" id="VIIS01000183">
    <property type="protein sequence ID" value="KAF0312237.1"/>
    <property type="molecule type" value="Genomic_DNA"/>
</dbReference>
<proteinExistence type="predicted"/>
<protein>
    <submittedName>
        <fullName evidence="2">Uncharacterized protein</fullName>
    </submittedName>
</protein>